<keyword evidence="2" id="KW-0472">Membrane</keyword>
<dbReference type="OrthoDB" id="3019496at2759"/>
<sequence length="397" mass="41947">MKLLGIALFLSLSHLVAGISLSVPTADVVQSTSVDCQWTANATDPATFALVMQFSNASSLFGEFAANVANPGMHRLAAYADPFDPNSQPFALSPAFNVVVPTIALSVPTTDVAVGTSVNCQWTSGATDPATFSLVMQFSNSGSPQFGDLAVVTVVQRGTTTSGTVPNIKNVAVLGMHRLAAYPDPFDSSAPGQPWSVSPAFNVIANSSQLSSATGVVGAPTSILPTQASTSTSGTTSSSRSNNHNTIIIAVVVICVVLALAILGLLLLLRRRRRKNAEMSDIARPRSMLTEDLGPSGTASLYAPPSDIARFSTGPVFHQHEKMVPNRYLGPQRSFHRRPDESNPPLSDAGSGSTWAVPESDSDRAVSQRLQRTEAELEALRAEVRTLTQPPPSYFPE</sequence>
<feature type="region of interest" description="Disordered" evidence="1">
    <location>
        <begin position="222"/>
        <end position="241"/>
    </location>
</feature>
<accession>A0A8H7CGV9</accession>
<evidence type="ECO:0000256" key="3">
    <source>
        <dbReference type="SAM" id="SignalP"/>
    </source>
</evidence>
<feature type="chain" id="PRO_5034401503" evidence="3">
    <location>
        <begin position="19"/>
        <end position="397"/>
    </location>
</feature>
<keyword evidence="5" id="KW-1185">Reference proteome</keyword>
<reference evidence="4" key="1">
    <citation type="submission" date="2020-05" db="EMBL/GenBank/DDBJ databases">
        <title>Mycena genomes resolve the evolution of fungal bioluminescence.</title>
        <authorList>
            <person name="Tsai I.J."/>
        </authorList>
    </citation>
    <scope>NUCLEOTIDE SEQUENCE</scope>
    <source>
        <strain evidence="4">CCC161011</strain>
    </source>
</reference>
<feature type="signal peptide" evidence="3">
    <location>
        <begin position="1"/>
        <end position="18"/>
    </location>
</feature>
<evidence type="ECO:0000313" key="4">
    <source>
        <dbReference type="EMBL" id="KAF7335502.1"/>
    </source>
</evidence>
<proteinExistence type="predicted"/>
<dbReference type="AlphaFoldDB" id="A0A8H7CGV9"/>
<gene>
    <name evidence="4" type="ORF">MVEN_02203900</name>
</gene>
<organism evidence="4 5">
    <name type="scientific">Mycena venus</name>
    <dbReference type="NCBI Taxonomy" id="2733690"/>
    <lineage>
        <taxon>Eukaryota</taxon>
        <taxon>Fungi</taxon>
        <taxon>Dikarya</taxon>
        <taxon>Basidiomycota</taxon>
        <taxon>Agaricomycotina</taxon>
        <taxon>Agaricomycetes</taxon>
        <taxon>Agaricomycetidae</taxon>
        <taxon>Agaricales</taxon>
        <taxon>Marasmiineae</taxon>
        <taxon>Mycenaceae</taxon>
        <taxon>Mycena</taxon>
    </lineage>
</organism>
<protein>
    <submittedName>
        <fullName evidence="4">Uncharacterized protein</fullName>
    </submittedName>
</protein>
<feature type="compositionally biased region" description="Basic and acidic residues" evidence="1">
    <location>
        <begin position="361"/>
        <end position="372"/>
    </location>
</feature>
<dbReference type="EMBL" id="JACAZI010000024">
    <property type="protein sequence ID" value="KAF7335502.1"/>
    <property type="molecule type" value="Genomic_DNA"/>
</dbReference>
<evidence type="ECO:0000256" key="2">
    <source>
        <dbReference type="SAM" id="Phobius"/>
    </source>
</evidence>
<feature type="transmembrane region" description="Helical" evidence="2">
    <location>
        <begin position="247"/>
        <end position="269"/>
    </location>
</feature>
<name>A0A8H7CGV9_9AGAR</name>
<feature type="region of interest" description="Disordered" evidence="1">
    <location>
        <begin position="330"/>
        <end position="372"/>
    </location>
</feature>
<evidence type="ECO:0000313" key="5">
    <source>
        <dbReference type="Proteomes" id="UP000620124"/>
    </source>
</evidence>
<keyword evidence="2" id="KW-0812">Transmembrane</keyword>
<feature type="compositionally biased region" description="Low complexity" evidence="1">
    <location>
        <begin position="229"/>
        <end position="241"/>
    </location>
</feature>
<dbReference type="Proteomes" id="UP000620124">
    <property type="component" value="Unassembled WGS sequence"/>
</dbReference>
<keyword evidence="2" id="KW-1133">Transmembrane helix</keyword>
<keyword evidence="3" id="KW-0732">Signal</keyword>
<evidence type="ECO:0000256" key="1">
    <source>
        <dbReference type="SAM" id="MobiDB-lite"/>
    </source>
</evidence>
<comment type="caution">
    <text evidence="4">The sequence shown here is derived from an EMBL/GenBank/DDBJ whole genome shotgun (WGS) entry which is preliminary data.</text>
</comment>